<protein>
    <submittedName>
        <fullName evidence="1">Uncharacterized protein</fullName>
    </submittedName>
</protein>
<name>A0A1B9F8Y3_9BACT</name>
<proteinExistence type="predicted"/>
<dbReference type="AlphaFoldDB" id="A0A1B9F8Y3"/>
<evidence type="ECO:0000313" key="1">
    <source>
        <dbReference type="EMBL" id="OCC16366.1"/>
    </source>
</evidence>
<gene>
    <name evidence="1" type="ORF">DBT_0183</name>
</gene>
<keyword evidence="2" id="KW-1185">Reference proteome</keyword>
<dbReference type="STRING" id="1156395.DBT_0183"/>
<reference evidence="1 2" key="1">
    <citation type="submission" date="2016-06" db="EMBL/GenBank/DDBJ databases">
        <title>Respiratory ammonification of nitrate coupled to the oxidation of elemental sulfur in deep-sea autotrophic thermophilic bacteria.</title>
        <authorList>
            <person name="Slobodkina G.B."/>
            <person name="Mardanov A.V."/>
            <person name="Ravin N.V."/>
            <person name="Frolova A.A."/>
            <person name="Viryasiv M.B."/>
            <person name="Chernyh N.A."/>
            <person name="Bonch-Osmolovskaya E.A."/>
            <person name="Slobodkin A.I."/>
        </authorList>
    </citation>
    <scope>NUCLEOTIDE SEQUENCE [LARGE SCALE GENOMIC DNA]</scope>
    <source>
        <strain evidence="1 2">S69</strain>
    </source>
</reference>
<dbReference type="Proteomes" id="UP000093080">
    <property type="component" value="Unassembled WGS sequence"/>
</dbReference>
<dbReference type="EMBL" id="MAGO01000001">
    <property type="protein sequence ID" value="OCC16366.1"/>
    <property type="molecule type" value="Genomic_DNA"/>
</dbReference>
<organism evidence="1 2">
    <name type="scientific">Dissulfuribacter thermophilus</name>
    <dbReference type="NCBI Taxonomy" id="1156395"/>
    <lineage>
        <taxon>Bacteria</taxon>
        <taxon>Pseudomonadati</taxon>
        <taxon>Thermodesulfobacteriota</taxon>
        <taxon>Dissulfuribacteria</taxon>
        <taxon>Dissulfuribacterales</taxon>
        <taxon>Dissulfuribacteraceae</taxon>
        <taxon>Dissulfuribacter</taxon>
    </lineage>
</organism>
<sequence length="191" mass="21526">MAAPIGSAKGVIMVDSKGQYAFSEKKQGQFKSFANLSENLVDAFFHEQRLGYLNRFLENYFLLKGPPSRILEALLNITDLEIALMIRLRGHHIGVEYSLPQGILRINEALYRDVRAFGAWLFKHKKPVVTNRFKALTRLEHLKGLGPTLLGLLTEPDADGINAWVLSGKKHLLGWPKGLEQVLCDVIKVFE</sequence>
<comment type="caution">
    <text evidence="1">The sequence shown here is derived from an EMBL/GenBank/DDBJ whole genome shotgun (WGS) entry which is preliminary data.</text>
</comment>
<evidence type="ECO:0000313" key="2">
    <source>
        <dbReference type="Proteomes" id="UP000093080"/>
    </source>
</evidence>
<accession>A0A1B9F8Y3</accession>